<evidence type="ECO:0000256" key="2">
    <source>
        <dbReference type="SAM" id="MobiDB-lite"/>
    </source>
</evidence>
<dbReference type="RefSeq" id="XP_033518489.1">
    <property type="nucleotide sequence ID" value="XM_033669260.1"/>
</dbReference>
<feature type="compositionally biased region" description="Polar residues" evidence="2">
    <location>
        <begin position="139"/>
        <end position="151"/>
    </location>
</feature>
<feature type="compositionally biased region" description="Polar residues" evidence="2">
    <location>
        <begin position="436"/>
        <end position="461"/>
    </location>
</feature>
<proteinExistence type="predicted"/>
<dbReference type="AlphaFoldDB" id="A0A6A5ZXU3"/>
<reference evidence="3" key="1">
    <citation type="journal article" date="2020" name="Stud. Mycol.">
        <title>101 Dothideomycetes genomes: a test case for predicting lifestyles and emergence of pathogens.</title>
        <authorList>
            <person name="Haridas S."/>
            <person name="Albert R."/>
            <person name="Binder M."/>
            <person name="Bloem J."/>
            <person name="Labutti K."/>
            <person name="Salamov A."/>
            <person name="Andreopoulos B."/>
            <person name="Baker S."/>
            <person name="Barry K."/>
            <person name="Bills G."/>
            <person name="Bluhm B."/>
            <person name="Cannon C."/>
            <person name="Castanera R."/>
            <person name="Culley D."/>
            <person name="Daum C."/>
            <person name="Ezra D."/>
            <person name="Gonzalez J."/>
            <person name="Henrissat B."/>
            <person name="Kuo A."/>
            <person name="Liang C."/>
            <person name="Lipzen A."/>
            <person name="Lutzoni F."/>
            <person name="Magnuson J."/>
            <person name="Mondo S."/>
            <person name="Nolan M."/>
            <person name="Ohm R."/>
            <person name="Pangilinan J."/>
            <person name="Park H.-J."/>
            <person name="Ramirez L."/>
            <person name="Alfaro M."/>
            <person name="Sun H."/>
            <person name="Tritt A."/>
            <person name="Yoshinaga Y."/>
            <person name="Zwiers L.-H."/>
            <person name="Turgeon B."/>
            <person name="Goodwin S."/>
            <person name="Spatafora J."/>
            <person name="Crous P."/>
            <person name="Grigoriev I."/>
        </authorList>
    </citation>
    <scope>NUCLEOTIDE SEQUENCE</scope>
    <source>
        <strain evidence="3">CBS 119687</strain>
    </source>
</reference>
<organism evidence="3 4">
    <name type="scientific">Dothidotthia symphoricarpi CBS 119687</name>
    <dbReference type="NCBI Taxonomy" id="1392245"/>
    <lineage>
        <taxon>Eukaryota</taxon>
        <taxon>Fungi</taxon>
        <taxon>Dikarya</taxon>
        <taxon>Ascomycota</taxon>
        <taxon>Pezizomycotina</taxon>
        <taxon>Dothideomycetes</taxon>
        <taxon>Pleosporomycetidae</taxon>
        <taxon>Pleosporales</taxon>
        <taxon>Dothidotthiaceae</taxon>
        <taxon>Dothidotthia</taxon>
    </lineage>
</organism>
<evidence type="ECO:0000313" key="4">
    <source>
        <dbReference type="Proteomes" id="UP000799771"/>
    </source>
</evidence>
<feature type="compositionally biased region" description="Basic and acidic residues" evidence="2">
    <location>
        <begin position="170"/>
        <end position="186"/>
    </location>
</feature>
<feature type="compositionally biased region" description="Acidic residues" evidence="2">
    <location>
        <begin position="486"/>
        <end position="501"/>
    </location>
</feature>
<feature type="region of interest" description="Disordered" evidence="2">
    <location>
        <begin position="282"/>
        <end position="307"/>
    </location>
</feature>
<dbReference type="OrthoDB" id="3905365at2759"/>
<evidence type="ECO:0000313" key="3">
    <source>
        <dbReference type="EMBL" id="KAF2124096.1"/>
    </source>
</evidence>
<feature type="compositionally biased region" description="Low complexity" evidence="2">
    <location>
        <begin position="586"/>
        <end position="609"/>
    </location>
</feature>
<feature type="region of interest" description="Disordered" evidence="2">
    <location>
        <begin position="68"/>
        <end position="186"/>
    </location>
</feature>
<accession>A0A6A5ZXU3</accession>
<feature type="compositionally biased region" description="Acidic residues" evidence="2">
    <location>
        <begin position="113"/>
        <end position="130"/>
    </location>
</feature>
<name>A0A6A5ZXU3_9PLEO</name>
<keyword evidence="1" id="KW-0175">Coiled coil</keyword>
<gene>
    <name evidence="3" type="ORF">P153DRAFT_371405</name>
</gene>
<sequence>MGEADTATTPCPRSTVEAAPLKAAKDKSCPFCGQAFTSSSLGRHLDLYLRPKNPKAPDGIHIVDEIRKIRGGITRRQAKGSVSLPKKEDGGERTPAGPRPSEASSTAAPSPGDEGEAEGEGGDEGGDEGQLDVGRTRGQFRNVSWGAQSSRAVAARTPEVRRQAARHTQRRAELEQRHKASVDGDTARATEMALRELLKSVREANAKACGAGLFDFDPYALNFPALCLHMLHAPSTLFSPTPFPTAESWSISPPGQAQFDALNRQVRERLLAHQRQRHVNRAYPAGDGSGASSAATSPLPSPPLLEPDPQKLFCHMADAYNHWTRQTEHTRHECWQLEILRAYARAHDRRRDTQAQLESARREIDFLKANRWTAGGPDLSPVSINLGSDVAKELGKHGMDYRNWDYDRLVDKWKTAIRESKAATSGMAVQKPLPSGPTSTRSGSMTSLPAQSFAATTQQDRPPSPVKAESALPFPAPPATGREPEGDQLDAEGDDDDDDDSINCQQRQIQHQHQHQPLSHFHGMPLQPTPIHPSQQLQHMQAQIHVSQAQAHAQVQAHAHAQAHAWAAARQHMNQSRAQDFRPHQHQQLSPHPQHISPHPQHMSPHPQHMGSANTSRRPSLAMMDPHAMDPNAVAALNGAMVMSTGMEGIETHQDQFLRMDMGLAAGFVGSNEGGMHGDVKFSS</sequence>
<protein>
    <submittedName>
        <fullName evidence="3">Uncharacterized protein</fullName>
    </submittedName>
</protein>
<evidence type="ECO:0000256" key="1">
    <source>
        <dbReference type="SAM" id="Coils"/>
    </source>
</evidence>
<feature type="compositionally biased region" description="Low complexity" evidence="2">
    <location>
        <begin position="282"/>
        <end position="298"/>
    </location>
</feature>
<dbReference type="Proteomes" id="UP000799771">
    <property type="component" value="Unassembled WGS sequence"/>
</dbReference>
<feature type="region of interest" description="Disordered" evidence="2">
    <location>
        <begin position="420"/>
        <end position="540"/>
    </location>
</feature>
<feature type="region of interest" description="Disordered" evidence="2">
    <location>
        <begin position="569"/>
        <end position="618"/>
    </location>
</feature>
<keyword evidence="4" id="KW-1185">Reference proteome</keyword>
<feature type="compositionally biased region" description="Low complexity" evidence="2">
    <location>
        <begin position="99"/>
        <end position="112"/>
    </location>
</feature>
<dbReference type="GeneID" id="54409692"/>
<feature type="coiled-coil region" evidence="1">
    <location>
        <begin position="343"/>
        <end position="370"/>
    </location>
</feature>
<dbReference type="EMBL" id="ML977521">
    <property type="protein sequence ID" value="KAF2124096.1"/>
    <property type="molecule type" value="Genomic_DNA"/>
</dbReference>